<evidence type="ECO:0000259" key="4">
    <source>
        <dbReference type="PROSITE" id="PS50110"/>
    </source>
</evidence>
<evidence type="ECO:0000256" key="2">
    <source>
        <dbReference type="PROSITE-ProRule" id="PRU00169"/>
    </source>
</evidence>
<dbReference type="RefSeq" id="WP_252954456.1">
    <property type="nucleotide sequence ID" value="NZ_JAFIRR010000105.1"/>
</dbReference>
<dbReference type="Gene3D" id="3.40.50.2300">
    <property type="match status" value="1"/>
</dbReference>
<name>A0ABT1D7A7_9PROT</name>
<organism evidence="5 6">
    <name type="scientific">Siccirubricoccus soli</name>
    <dbReference type="NCBI Taxonomy" id="2899147"/>
    <lineage>
        <taxon>Bacteria</taxon>
        <taxon>Pseudomonadati</taxon>
        <taxon>Pseudomonadota</taxon>
        <taxon>Alphaproteobacteria</taxon>
        <taxon>Acetobacterales</taxon>
        <taxon>Roseomonadaceae</taxon>
        <taxon>Siccirubricoccus</taxon>
    </lineage>
</organism>
<dbReference type="PANTHER" id="PTHR45566:SF1">
    <property type="entry name" value="HTH-TYPE TRANSCRIPTIONAL REGULATOR YHJB-RELATED"/>
    <property type="match status" value="1"/>
</dbReference>
<dbReference type="EMBL" id="JAFIRR010000105">
    <property type="protein sequence ID" value="MCO6417822.1"/>
    <property type="molecule type" value="Genomic_DNA"/>
</dbReference>
<dbReference type="SMART" id="SM00421">
    <property type="entry name" value="HTH_LUXR"/>
    <property type="match status" value="1"/>
</dbReference>
<dbReference type="Pfam" id="PF00196">
    <property type="entry name" value="GerE"/>
    <property type="match status" value="1"/>
</dbReference>
<feature type="domain" description="HTH luxR-type" evidence="3">
    <location>
        <begin position="171"/>
        <end position="236"/>
    </location>
</feature>
<dbReference type="PRINTS" id="PR00038">
    <property type="entry name" value="HTHLUXR"/>
</dbReference>
<comment type="caution">
    <text evidence="5">The sequence shown here is derived from an EMBL/GenBank/DDBJ whole genome shotgun (WGS) entry which is preliminary data.</text>
</comment>
<dbReference type="InterPro" id="IPR000792">
    <property type="entry name" value="Tscrpt_reg_LuxR_C"/>
</dbReference>
<keyword evidence="1" id="KW-0238">DNA-binding</keyword>
<dbReference type="PANTHER" id="PTHR45566">
    <property type="entry name" value="HTH-TYPE TRANSCRIPTIONAL REGULATOR YHJB-RELATED"/>
    <property type="match status" value="1"/>
</dbReference>
<dbReference type="Proteomes" id="UP001523392">
    <property type="component" value="Unassembled WGS sequence"/>
</dbReference>
<dbReference type="InterPro" id="IPR016032">
    <property type="entry name" value="Sig_transdc_resp-reg_C-effctor"/>
</dbReference>
<comment type="caution">
    <text evidence="2">Lacks conserved residue(s) required for the propagation of feature annotation.</text>
</comment>
<gene>
    <name evidence="5" type="ORF">JYK14_16865</name>
</gene>
<dbReference type="InterPro" id="IPR011006">
    <property type="entry name" value="CheY-like_superfamily"/>
</dbReference>
<dbReference type="SUPFAM" id="SSF46894">
    <property type="entry name" value="C-terminal effector domain of the bipartite response regulators"/>
    <property type="match status" value="1"/>
</dbReference>
<dbReference type="InterPro" id="IPR001789">
    <property type="entry name" value="Sig_transdc_resp-reg_receiver"/>
</dbReference>
<dbReference type="InterPro" id="IPR051015">
    <property type="entry name" value="EvgA-like"/>
</dbReference>
<evidence type="ECO:0000259" key="3">
    <source>
        <dbReference type="PROSITE" id="PS50043"/>
    </source>
</evidence>
<keyword evidence="6" id="KW-1185">Reference proteome</keyword>
<evidence type="ECO:0000256" key="1">
    <source>
        <dbReference type="ARBA" id="ARBA00023125"/>
    </source>
</evidence>
<dbReference type="CDD" id="cd06170">
    <property type="entry name" value="LuxR_C_like"/>
    <property type="match status" value="1"/>
</dbReference>
<proteinExistence type="predicted"/>
<dbReference type="PROSITE" id="PS50043">
    <property type="entry name" value="HTH_LUXR_2"/>
    <property type="match status" value="1"/>
</dbReference>
<evidence type="ECO:0000313" key="5">
    <source>
        <dbReference type="EMBL" id="MCO6417822.1"/>
    </source>
</evidence>
<dbReference type="PROSITE" id="PS50110">
    <property type="entry name" value="RESPONSE_REGULATORY"/>
    <property type="match status" value="1"/>
</dbReference>
<feature type="domain" description="Response regulatory" evidence="4">
    <location>
        <begin position="14"/>
        <end position="134"/>
    </location>
</feature>
<evidence type="ECO:0000313" key="6">
    <source>
        <dbReference type="Proteomes" id="UP001523392"/>
    </source>
</evidence>
<accession>A0ABT1D7A7</accession>
<sequence length="247" mass="26734">MRPKEISHIVSDPCIILVDDYPVRRAGLSRFLNFSAECNNEVFRVQERSMSEEFDPGPDIALVLVNIGSVSASTPKLQQYLQGLVKRMGDVPVAVLSDRQEAGDIIAALEAGARGYLTTLMEPGVMVGALRFIIVGGVFFPPDVLLDLSVHGSGVVRHGTITPRPGGASAWPVPRETLTARQADVLRLLRQGQSNKRIARDLGMCESTVKVHVRQVMRKLGVANRTQAALCELDPALAPSPTGYLAI</sequence>
<protein>
    <submittedName>
        <fullName evidence="5">Response regulator transcription factor</fullName>
    </submittedName>
</protein>
<reference evidence="5 6" key="1">
    <citation type="submission" date="2021-12" db="EMBL/GenBank/DDBJ databases">
        <title>Siccirubricoccus leaddurans sp. nov., a high concentration Zn2+ tolerance bacterium.</title>
        <authorList>
            <person name="Cao Y."/>
        </authorList>
    </citation>
    <scope>NUCLEOTIDE SEQUENCE [LARGE SCALE GENOMIC DNA]</scope>
    <source>
        <strain evidence="5 6">KC 17139</strain>
    </source>
</reference>
<dbReference type="SUPFAM" id="SSF52172">
    <property type="entry name" value="CheY-like"/>
    <property type="match status" value="1"/>
</dbReference>